<keyword evidence="3" id="KW-1185">Reference proteome</keyword>
<dbReference type="EMBL" id="BDIP01001782">
    <property type="protein sequence ID" value="GIQ85130.1"/>
    <property type="molecule type" value="Genomic_DNA"/>
</dbReference>
<name>A0A9K3CZ05_9EUKA</name>
<gene>
    <name evidence="2" type="ORF">KIPB_006757</name>
</gene>
<comment type="caution">
    <text evidence="2">The sequence shown here is derived from an EMBL/GenBank/DDBJ whole genome shotgun (WGS) entry which is preliminary data.</text>
</comment>
<proteinExistence type="predicted"/>
<protein>
    <submittedName>
        <fullName evidence="2">Uncharacterized protein</fullName>
    </submittedName>
</protein>
<dbReference type="Proteomes" id="UP000265618">
    <property type="component" value="Unassembled WGS sequence"/>
</dbReference>
<evidence type="ECO:0000256" key="1">
    <source>
        <dbReference type="SAM" id="MobiDB-lite"/>
    </source>
</evidence>
<evidence type="ECO:0000313" key="3">
    <source>
        <dbReference type="Proteomes" id="UP000265618"/>
    </source>
</evidence>
<accession>A0A9K3CZ05</accession>
<reference evidence="2 3" key="1">
    <citation type="journal article" date="2018" name="PLoS ONE">
        <title>The draft genome of Kipferlia bialata reveals reductive genome evolution in fornicate parasites.</title>
        <authorList>
            <person name="Tanifuji G."/>
            <person name="Takabayashi S."/>
            <person name="Kume K."/>
            <person name="Takagi M."/>
            <person name="Nakayama T."/>
            <person name="Kamikawa R."/>
            <person name="Inagaki Y."/>
            <person name="Hashimoto T."/>
        </authorList>
    </citation>
    <scope>NUCLEOTIDE SEQUENCE [LARGE SCALE GENOMIC DNA]</scope>
    <source>
        <strain evidence="2">NY0173</strain>
    </source>
</reference>
<feature type="region of interest" description="Disordered" evidence="1">
    <location>
        <begin position="29"/>
        <end position="83"/>
    </location>
</feature>
<sequence length="83" mass="7941">MGVGDPDAFPWVSEVRENQATIRAVGSGTVSMEGGAQQSSGAPPSVPMGAVGTGGVPESAQYVSASPAGTGGVAGQTPQAGKP</sequence>
<evidence type="ECO:0000313" key="2">
    <source>
        <dbReference type="EMBL" id="GIQ85130.1"/>
    </source>
</evidence>
<organism evidence="2 3">
    <name type="scientific">Kipferlia bialata</name>
    <dbReference type="NCBI Taxonomy" id="797122"/>
    <lineage>
        <taxon>Eukaryota</taxon>
        <taxon>Metamonada</taxon>
        <taxon>Carpediemonas-like organisms</taxon>
        <taxon>Kipferlia</taxon>
    </lineage>
</organism>
<dbReference type="AlphaFoldDB" id="A0A9K3CZ05"/>